<dbReference type="SUPFAM" id="SSF56436">
    <property type="entry name" value="C-type lectin-like"/>
    <property type="match status" value="1"/>
</dbReference>
<gene>
    <name evidence="3" type="ORF">NQ317_017691</name>
</gene>
<evidence type="ECO:0000256" key="1">
    <source>
        <dbReference type="SAM" id="MobiDB-lite"/>
    </source>
</evidence>
<feature type="signal peptide" evidence="2">
    <location>
        <begin position="1"/>
        <end position="21"/>
    </location>
</feature>
<dbReference type="Gene3D" id="3.10.100.10">
    <property type="entry name" value="Mannose-Binding Protein A, subunit A"/>
    <property type="match status" value="1"/>
</dbReference>
<keyword evidence="4" id="KW-1185">Reference proteome</keyword>
<organism evidence="3 4">
    <name type="scientific">Molorchus minor</name>
    <dbReference type="NCBI Taxonomy" id="1323400"/>
    <lineage>
        <taxon>Eukaryota</taxon>
        <taxon>Metazoa</taxon>
        <taxon>Ecdysozoa</taxon>
        <taxon>Arthropoda</taxon>
        <taxon>Hexapoda</taxon>
        <taxon>Insecta</taxon>
        <taxon>Pterygota</taxon>
        <taxon>Neoptera</taxon>
        <taxon>Endopterygota</taxon>
        <taxon>Coleoptera</taxon>
        <taxon>Polyphaga</taxon>
        <taxon>Cucujiformia</taxon>
        <taxon>Chrysomeloidea</taxon>
        <taxon>Cerambycidae</taxon>
        <taxon>Lamiinae</taxon>
        <taxon>Monochamini</taxon>
        <taxon>Molorchus</taxon>
    </lineage>
</organism>
<evidence type="ECO:0000313" key="3">
    <source>
        <dbReference type="EMBL" id="KAJ8979543.1"/>
    </source>
</evidence>
<protein>
    <recommendedName>
        <fullName evidence="5">C-type lectin domain-containing protein</fullName>
    </recommendedName>
</protein>
<dbReference type="CDD" id="cd00037">
    <property type="entry name" value="CLECT"/>
    <property type="match status" value="1"/>
</dbReference>
<evidence type="ECO:0000256" key="2">
    <source>
        <dbReference type="SAM" id="SignalP"/>
    </source>
</evidence>
<evidence type="ECO:0008006" key="5">
    <source>
        <dbReference type="Google" id="ProtNLM"/>
    </source>
</evidence>
<dbReference type="InterPro" id="IPR016187">
    <property type="entry name" value="CTDL_fold"/>
</dbReference>
<accession>A0ABQ9JNG8</accession>
<keyword evidence="2" id="KW-0732">Signal</keyword>
<sequence length="235" mass="26967">MNRLTLFLFLLLCVLCRGCRAVYLTNTSSVKKNQDNPAVWTEDEGVWGPLLEEWTIGNRRNGRVMMIPLMQNSYIAEDKIDDNVNEKKGKISPGKVIVNDNRKPQPSRQVSETDLYLLGAIEKLVYRVDFMEKRLRRAEEMLYYAVAGNRIDTEPCPNNFTRIGPKCYYFHSNAGRENDWKAASKHCKKLAGFLAEMESIEENQDIIAYIQTDKHLKGKDFLDGGLEPRAALDLE</sequence>
<feature type="region of interest" description="Disordered" evidence="1">
    <location>
        <begin position="85"/>
        <end position="107"/>
    </location>
</feature>
<dbReference type="Proteomes" id="UP001162164">
    <property type="component" value="Unassembled WGS sequence"/>
</dbReference>
<dbReference type="EMBL" id="JAPWTJ010000331">
    <property type="protein sequence ID" value="KAJ8979543.1"/>
    <property type="molecule type" value="Genomic_DNA"/>
</dbReference>
<name>A0ABQ9JNG8_9CUCU</name>
<feature type="chain" id="PRO_5045356977" description="C-type lectin domain-containing protein" evidence="2">
    <location>
        <begin position="22"/>
        <end position="235"/>
    </location>
</feature>
<comment type="caution">
    <text evidence="3">The sequence shown here is derived from an EMBL/GenBank/DDBJ whole genome shotgun (WGS) entry which is preliminary data.</text>
</comment>
<proteinExistence type="predicted"/>
<evidence type="ECO:0000313" key="4">
    <source>
        <dbReference type="Proteomes" id="UP001162164"/>
    </source>
</evidence>
<reference evidence="3" key="1">
    <citation type="journal article" date="2023" name="Insect Mol. Biol.">
        <title>Genome sequencing provides insights into the evolution of gene families encoding plant cell wall-degrading enzymes in longhorned beetles.</title>
        <authorList>
            <person name="Shin N.R."/>
            <person name="Okamura Y."/>
            <person name="Kirsch R."/>
            <person name="Pauchet Y."/>
        </authorList>
    </citation>
    <scope>NUCLEOTIDE SEQUENCE</scope>
    <source>
        <strain evidence="3">MMC_N1</strain>
    </source>
</reference>
<dbReference type="InterPro" id="IPR016186">
    <property type="entry name" value="C-type_lectin-like/link_sf"/>
</dbReference>